<dbReference type="STRING" id="1304284.L21TH_2501"/>
<feature type="transmembrane region" description="Helical" evidence="1">
    <location>
        <begin position="12"/>
        <end position="30"/>
    </location>
</feature>
<feature type="transmembrane region" description="Helical" evidence="1">
    <location>
        <begin position="499"/>
        <end position="521"/>
    </location>
</feature>
<dbReference type="RefSeq" id="WP_006317056.1">
    <property type="nucleotide sequence ID" value="NZ_ARZA01000269.1"/>
</dbReference>
<dbReference type="EMBL" id="ARZA01000269">
    <property type="protein sequence ID" value="EOC99496.1"/>
    <property type="molecule type" value="Genomic_DNA"/>
</dbReference>
<gene>
    <name evidence="2" type="ORF">L21TH_2501</name>
</gene>
<keyword evidence="3" id="KW-1185">Reference proteome</keyword>
<feature type="transmembrane region" description="Helical" evidence="1">
    <location>
        <begin position="533"/>
        <end position="555"/>
    </location>
</feature>
<sequence length="556" mass="64781">MGNDNKKSLKKTISFFIITLAIIFILHVLFNIQIILKQPSESWSKGVDLSVTTFNRPVSAQFITKDIGILVYPVKDGKKVLGVTKVDEKLNVIDTYEVGFEMFNFNKVKKNDFVFKNKYIFWRNYSNNNLYISEFDEEFKSIINSRKIFEGVKGFSVVNKDNVYYIALINLDEEVEVYKIKNNHKQKIDTPKDIKNVQMTNLIRHNDKLYLQIVNEERKDSFKKQVNIAEYSNERIIGIQRIGSISTNTQVDIEDIILGVDKDFVYSFTIMQVQGERTYKYIIDGYNRNNNTQLERMEIKAYKRYTDKVFTSVPILANSHTENLKVFTTANTDLDIYNVNSNGIKMTLNGNEIKNIELMTNTNSWSHQLSLIDNGSIKHIFWLEPNGFGKGSMIKGATNNKMAFDILNKFELKDLKIAIYREIPVFSYLFLLLGASQLLNSLPVLIWLGIIFFFSSYFEEKPKVAIIPGIVLNFICQILYVNSFYTYDKIIYFPELLKYTGLKVIIPIIMTILGYLVMKIYKNEYNDASLSRMYLVFWAFSYVFANYIYAPYLFIK</sequence>
<evidence type="ECO:0000256" key="1">
    <source>
        <dbReference type="SAM" id="Phobius"/>
    </source>
</evidence>
<feature type="transmembrane region" description="Helical" evidence="1">
    <location>
        <begin position="425"/>
        <end position="454"/>
    </location>
</feature>
<proteinExistence type="predicted"/>
<dbReference type="AlphaFoldDB" id="R1AS84"/>
<keyword evidence="1" id="KW-0472">Membrane</keyword>
<name>R1AS84_9FIRM</name>
<reference evidence="2 3" key="1">
    <citation type="journal article" date="2015" name="Geomicrobiol. J.">
        <title>Caldisalinibacter kiritimatiensis gen. nov., sp. nov., a moderately thermohalophilic thiosulfate-reducing bacterium from a hypersaline microbial mat.</title>
        <authorList>
            <person name="Ben Hania W."/>
            <person name="Joseph M."/>
            <person name="Fiebig A."/>
            <person name="Bunk B."/>
            <person name="Klenk H.-P."/>
            <person name="Fardeau M.-L."/>
            <person name="Spring S."/>
        </authorList>
    </citation>
    <scope>NUCLEOTIDE SEQUENCE [LARGE SCALE GENOMIC DNA]</scope>
    <source>
        <strain evidence="2 3">L21-TH-D2</strain>
    </source>
</reference>
<keyword evidence="1" id="KW-1133">Transmembrane helix</keyword>
<protein>
    <submittedName>
        <fullName evidence="2">Uncharacterized protein</fullName>
    </submittedName>
</protein>
<dbReference type="Proteomes" id="UP000013378">
    <property type="component" value="Unassembled WGS sequence"/>
</dbReference>
<feature type="transmembrane region" description="Helical" evidence="1">
    <location>
        <begin position="466"/>
        <end position="487"/>
    </location>
</feature>
<dbReference type="OrthoDB" id="1730329at2"/>
<comment type="caution">
    <text evidence="2">The sequence shown here is derived from an EMBL/GenBank/DDBJ whole genome shotgun (WGS) entry which is preliminary data.</text>
</comment>
<organism evidence="2 3">
    <name type="scientific">Caldisalinibacter kiritimatiensis</name>
    <dbReference type="NCBI Taxonomy" id="1304284"/>
    <lineage>
        <taxon>Bacteria</taxon>
        <taxon>Bacillati</taxon>
        <taxon>Bacillota</taxon>
        <taxon>Tissierellia</taxon>
        <taxon>Tissierellales</taxon>
        <taxon>Thermohalobacteraceae</taxon>
        <taxon>Caldisalinibacter</taxon>
    </lineage>
</organism>
<keyword evidence="1" id="KW-0812">Transmembrane</keyword>
<evidence type="ECO:0000313" key="2">
    <source>
        <dbReference type="EMBL" id="EOC99496.1"/>
    </source>
</evidence>
<accession>R1AS84</accession>
<evidence type="ECO:0000313" key="3">
    <source>
        <dbReference type="Proteomes" id="UP000013378"/>
    </source>
</evidence>
<dbReference type="eggNOG" id="ENOG50323TR">
    <property type="taxonomic scope" value="Bacteria"/>
</dbReference>